<dbReference type="Proteomes" id="UP000297861">
    <property type="component" value="Unassembled WGS sequence"/>
</dbReference>
<dbReference type="RefSeq" id="WP_134437411.1">
    <property type="nucleotide sequence ID" value="NZ_JAWZLG010000074.1"/>
</dbReference>
<dbReference type="STRING" id="1121485.GCA_000426485_01588"/>
<organism evidence="2 3">
    <name type="scientific">Dysgonomonas capnocytophagoides</name>
    <dbReference type="NCBI Taxonomy" id="45254"/>
    <lineage>
        <taxon>Bacteria</taxon>
        <taxon>Pseudomonadati</taxon>
        <taxon>Bacteroidota</taxon>
        <taxon>Bacteroidia</taxon>
        <taxon>Bacteroidales</taxon>
        <taxon>Dysgonomonadaceae</taxon>
        <taxon>Dysgonomonas</taxon>
    </lineage>
</organism>
<evidence type="ECO:0000313" key="2">
    <source>
        <dbReference type="EMBL" id="TFD92963.1"/>
    </source>
</evidence>
<feature type="signal peptide" evidence="1">
    <location>
        <begin position="1"/>
        <end position="21"/>
    </location>
</feature>
<evidence type="ECO:0000256" key="1">
    <source>
        <dbReference type="SAM" id="SignalP"/>
    </source>
</evidence>
<protein>
    <recommendedName>
        <fullName evidence="4">Cleaved adhesin domain-containing protein</fullName>
    </recommendedName>
</protein>
<gene>
    <name evidence="2" type="ORF">E2605_17770</name>
</gene>
<comment type="caution">
    <text evidence="2">The sequence shown here is derived from an EMBL/GenBank/DDBJ whole genome shotgun (WGS) entry which is preliminary data.</text>
</comment>
<evidence type="ECO:0008006" key="4">
    <source>
        <dbReference type="Google" id="ProtNLM"/>
    </source>
</evidence>
<reference evidence="2 3" key="1">
    <citation type="submission" date="2019-03" db="EMBL/GenBank/DDBJ databases">
        <title>San Antonio Military Medical Center submission to MRSN (WRAIR), pending publication.</title>
        <authorList>
            <person name="Blyth D.M."/>
            <person name="Mccarthy S.L."/>
            <person name="Schall S.E."/>
            <person name="Stam J.A."/>
            <person name="Ong A.C."/>
            <person name="Mcgann P.T."/>
        </authorList>
    </citation>
    <scope>NUCLEOTIDE SEQUENCE [LARGE SCALE GENOMIC DNA]</scope>
    <source>
        <strain evidence="2 3">MRSN571793</strain>
    </source>
</reference>
<evidence type="ECO:0000313" key="3">
    <source>
        <dbReference type="Proteomes" id="UP000297861"/>
    </source>
</evidence>
<name>A0A4Y8KVL9_9BACT</name>
<proteinExistence type="predicted"/>
<keyword evidence="1" id="KW-0732">Signal</keyword>
<dbReference type="EMBL" id="SOML01000015">
    <property type="protein sequence ID" value="TFD92963.1"/>
    <property type="molecule type" value="Genomic_DNA"/>
</dbReference>
<accession>A0A4Y8KVL9</accession>
<feature type="chain" id="PRO_5021418681" description="Cleaved adhesin domain-containing protein" evidence="1">
    <location>
        <begin position="22"/>
        <end position="293"/>
    </location>
</feature>
<sequence length="293" mass="31910">MKKKYILILVHAIYLMIPTRAQIGVFTDSPQSFFHINGQGDNLLSNDWTLSGSNGHIKVALGKLPDTTTGAQLELGGTQSAFLPNKVALTSVYDAVTVATPVAGMIVYNTATTSGVNMVIPGLYVHDGVKWNYLYNSGFSNMSLTYRDLQTSVTTVTANAIQPENTILMNFGGPIDIPETGGYNFSFRMYGSTSNTTTSIFVGIYYLWCMTYNSATNTYTPKDVVELDLPVYSTGVPITATATLGANFTAGDKVVFKISHLPTANEVNVRWTLRATPGLNANKTSVIYWKNYN</sequence>
<keyword evidence="3" id="KW-1185">Reference proteome</keyword>
<dbReference type="OrthoDB" id="997384at2"/>
<dbReference type="AlphaFoldDB" id="A0A4Y8KVL9"/>